<keyword evidence="3" id="KW-1185">Reference proteome</keyword>
<keyword evidence="1" id="KW-0472">Membrane</keyword>
<feature type="transmembrane region" description="Helical" evidence="1">
    <location>
        <begin position="113"/>
        <end position="132"/>
    </location>
</feature>
<evidence type="ECO:0000313" key="2">
    <source>
        <dbReference type="EMBL" id="TCP53091.1"/>
    </source>
</evidence>
<gene>
    <name evidence="2" type="ORF">EV191_105154</name>
</gene>
<dbReference type="AlphaFoldDB" id="A0A4R2R0X1"/>
<evidence type="ECO:0000256" key="1">
    <source>
        <dbReference type="SAM" id="Phobius"/>
    </source>
</evidence>
<proteinExistence type="predicted"/>
<evidence type="ECO:0000313" key="3">
    <source>
        <dbReference type="Proteomes" id="UP000294911"/>
    </source>
</evidence>
<accession>A0A4R2R0X1</accession>
<dbReference type="Proteomes" id="UP000294911">
    <property type="component" value="Unassembled WGS sequence"/>
</dbReference>
<keyword evidence="1" id="KW-1133">Transmembrane helix</keyword>
<feature type="transmembrane region" description="Helical" evidence="1">
    <location>
        <begin position="144"/>
        <end position="163"/>
    </location>
</feature>
<reference evidence="2 3" key="1">
    <citation type="submission" date="2019-03" db="EMBL/GenBank/DDBJ databases">
        <title>Genomic Encyclopedia of Type Strains, Phase IV (KMG-IV): sequencing the most valuable type-strain genomes for metagenomic binning, comparative biology and taxonomic classification.</title>
        <authorList>
            <person name="Goeker M."/>
        </authorList>
    </citation>
    <scope>NUCLEOTIDE SEQUENCE [LARGE SCALE GENOMIC DNA]</scope>
    <source>
        <strain evidence="2 3">DSM 45765</strain>
    </source>
</reference>
<comment type="caution">
    <text evidence="2">The sequence shown here is derived from an EMBL/GenBank/DDBJ whole genome shotgun (WGS) entry which is preliminary data.</text>
</comment>
<feature type="transmembrane region" description="Helical" evidence="1">
    <location>
        <begin position="59"/>
        <end position="80"/>
    </location>
</feature>
<name>A0A4R2R0X1_9PSEU</name>
<protein>
    <submittedName>
        <fullName evidence="2">Uncharacterized protein</fullName>
    </submittedName>
</protein>
<organism evidence="2 3">
    <name type="scientific">Tamaricihabitans halophyticus</name>
    <dbReference type="NCBI Taxonomy" id="1262583"/>
    <lineage>
        <taxon>Bacteria</taxon>
        <taxon>Bacillati</taxon>
        <taxon>Actinomycetota</taxon>
        <taxon>Actinomycetes</taxon>
        <taxon>Pseudonocardiales</taxon>
        <taxon>Pseudonocardiaceae</taxon>
        <taxon>Tamaricihabitans</taxon>
    </lineage>
</organism>
<sequence length="206" mass="22454">MVGPTGAARPWLITGTIDPTVDGKIVMNSSFDPGNFDRMPPLPNASDQQQVSVPTTLVWALRAGIATVLCGLLTIALSTFSVSDEDIALLQSELAGQGAQLSTEELSDFTNTVTTMTFIIGLVLTALWLWLLQRTHRGRNWARITLTVLGAIWLVLTLPNLTAGLDSGFAILLNLVQVVLLGITLYFLHAKPTRDYFISMRAPRYN</sequence>
<feature type="transmembrane region" description="Helical" evidence="1">
    <location>
        <begin position="169"/>
        <end position="188"/>
    </location>
</feature>
<dbReference type="EMBL" id="SLXQ01000005">
    <property type="protein sequence ID" value="TCP53091.1"/>
    <property type="molecule type" value="Genomic_DNA"/>
</dbReference>
<keyword evidence="1" id="KW-0812">Transmembrane</keyword>